<dbReference type="OrthoDB" id="9761531at2"/>
<sequence length="682" mass="77500">MFVNLWRTAPFLRLLLPFAAGITGGMYYPLIPWECMIICVIVWLVPVFFNIRKQFAWRQYRGAAVLGLLCCLGFSLMCISDVKRRDDWLGHVVKDSMYCVAVLKEPPVKKKQSWKAEAEVLMVHNGEWKEVTGKLLLYFREAPPLDYGSRILFRGGPQRIRSSGNPGAFDYARYCAYRNIYHQVFLDKAAWRMLPGKGGNRLGRWLNAARSYSLNALKRYIPGKEEYGVAQALLIGYRDELDKEIVQAYTNTGVVHIIAISGLHLGLIYVSLLQLLKWLPRKRWADFLKAFLLITVLWGFSLLTGASASVLRSAVMFTTIALGQFVIARHSNIFNTLAAAAFLLLCYNPYFLVDAGFQLSFLAVAGIVLCYQPLYDLWMIENKWADKLWQMVAVSMAAQAFTWPVCLFYFHQFPNYFLLANIVAVPLSTLLLYGEIGLMMLVEVPLLAEFMGKALEYGIFVMNTLIRWIDRIPGAVVNGIALSMEQMFLLYVVTVACLVMWLLKKKGALWWALGGMFVFVFLGAARRIRWQEQKLLVIYNLPKLTAVEYIEGRKSTLAGDSAGLIHPQLAASQLELGVKDVVRISYIRDGCLLSAGNKRMLILRGNLQHAPPVSKKIKIDYILFSHNPKVDISRLQEFFIYDQLIFDASNTAFLLRKWKNACNELPLRCFSVPDQGAFVVNL</sequence>
<dbReference type="GO" id="GO:0005886">
    <property type="term" value="C:plasma membrane"/>
    <property type="evidence" value="ECO:0007669"/>
    <property type="project" value="UniProtKB-SubCell"/>
</dbReference>
<evidence type="ECO:0000256" key="4">
    <source>
        <dbReference type="ARBA" id="ARBA00022989"/>
    </source>
</evidence>
<evidence type="ECO:0000256" key="2">
    <source>
        <dbReference type="ARBA" id="ARBA00022475"/>
    </source>
</evidence>
<dbReference type="EMBL" id="RMBX01000008">
    <property type="protein sequence ID" value="RPD40238.1"/>
    <property type="molecule type" value="Genomic_DNA"/>
</dbReference>
<feature type="domain" description="DUF4131" evidence="8">
    <location>
        <begin position="33"/>
        <end position="189"/>
    </location>
</feature>
<dbReference type="Pfam" id="PF13567">
    <property type="entry name" value="DUF4131"/>
    <property type="match status" value="1"/>
</dbReference>
<dbReference type="InterPro" id="IPR052159">
    <property type="entry name" value="Competence_DNA_uptake"/>
</dbReference>
<feature type="transmembrane region" description="Helical" evidence="6">
    <location>
        <begin position="416"/>
        <end position="433"/>
    </location>
</feature>
<evidence type="ECO:0000313" key="10">
    <source>
        <dbReference type="Proteomes" id="UP000279089"/>
    </source>
</evidence>
<keyword evidence="2" id="KW-1003">Cell membrane</keyword>
<evidence type="ECO:0000256" key="5">
    <source>
        <dbReference type="ARBA" id="ARBA00023136"/>
    </source>
</evidence>
<dbReference type="NCBIfam" id="TIGR00360">
    <property type="entry name" value="ComEC_N-term"/>
    <property type="match status" value="1"/>
</dbReference>
<keyword evidence="5 6" id="KW-0472">Membrane</keyword>
<keyword evidence="4 6" id="KW-1133">Transmembrane helix</keyword>
<feature type="transmembrane region" description="Helical" evidence="6">
    <location>
        <begin position="334"/>
        <end position="353"/>
    </location>
</feature>
<feature type="transmembrane region" description="Helical" evidence="6">
    <location>
        <begin position="508"/>
        <end position="525"/>
    </location>
</feature>
<dbReference type="InterPro" id="IPR025405">
    <property type="entry name" value="DUF4131"/>
</dbReference>
<feature type="transmembrane region" description="Helical" evidence="6">
    <location>
        <begin position="475"/>
        <end position="502"/>
    </location>
</feature>
<name>A0A3N4M9W1_9BACT</name>
<comment type="caution">
    <text evidence="9">The sequence shown here is derived from an EMBL/GenBank/DDBJ whole genome shotgun (WGS) entry which is preliminary data.</text>
</comment>
<dbReference type="Pfam" id="PF03772">
    <property type="entry name" value="Competence"/>
    <property type="match status" value="1"/>
</dbReference>
<evidence type="ECO:0000259" key="8">
    <source>
        <dbReference type="Pfam" id="PF13567"/>
    </source>
</evidence>
<evidence type="ECO:0000256" key="6">
    <source>
        <dbReference type="SAM" id="Phobius"/>
    </source>
</evidence>
<dbReference type="PANTHER" id="PTHR30619:SF1">
    <property type="entry name" value="RECOMBINATION PROTEIN 2"/>
    <property type="match status" value="1"/>
</dbReference>
<gene>
    <name evidence="9" type="ORF">EG028_16445</name>
</gene>
<evidence type="ECO:0000259" key="7">
    <source>
        <dbReference type="Pfam" id="PF03772"/>
    </source>
</evidence>
<evidence type="ECO:0000256" key="1">
    <source>
        <dbReference type="ARBA" id="ARBA00004651"/>
    </source>
</evidence>
<dbReference type="InterPro" id="IPR004477">
    <property type="entry name" value="ComEC_N"/>
</dbReference>
<feature type="transmembrane region" description="Helical" evidence="6">
    <location>
        <begin position="287"/>
        <end position="304"/>
    </location>
</feature>
<proteinExistence type="predicted"/>
<dbReference type="PANTHER" id="PTHR30619">
    <property type="entry name" value="DNA INTERNALIZATION/COMPETENCE PROTEIN COMEC/REC2"/>
    <property type="match status" value="1"/>
</dbReference>
<feature type="transmembrane region" description="Helical" evidence="6">
    <location>
        <begin position="31"/>
        <end position="51"/>
    </location>
</feature>
<organism evidence="9 10">
    <name type="scientific">Chitinophaga barathri</name>
    <dbReference type="NCBI Taxonomy" id="1647451"/>
    <lineage>
        <taxon>Bacteria</taxon>
        <taxon>Pseudomonadati</taxon>
        <taxon>Bacteroidota</taxon>
        <taxon>Chitinophagia</taxon>
        <taxon>Chitinophagales</taxon>
        <taxon>Chitinophagaceae</taxon>
        <taxon>Chitinophaga</taxon>
    </lineage>
</organism>
<keyword evidence="3 6" id="KW-0812">Transmembrane</keyword>
<protein>
    <submittedName>
        <fullName evidence="9">ComEC family competence protein</fullName>
    </submittedName>
</protein>
<evidence type="ECO:0000313" key="9">
    <source>
        <dbReference type="EMBL" id="RPD40238.1"/>
    </source>
</evidence>
<feature type="transmembrane region" description="Helical" evidence="6">
    <location>
        <begin position="253"/>
        <end position="275"/>
    </location>
</feature>
<keyword evidence="10" id="KW-1185">Reference proteome</keyword>
<evidence type="ECO:0000256" key="3">
    <source>
        <dbReference type="ARBA" id="ARBA00022692"/>
    </source>
</evidence>
<feature type="transmembrane region" description="Helical" evidence="6">
    <location>
        <begin position="391"/>
        <end position="410"/>
    </location>
</feature>
<accession>A0A3N4M9W1</accession>
<dbReference type="Proteomes" id="UP000279089">
    <property type="component" value="Unassembled WGS sequence"/>
</dbReference>
<dbReference type="RefSeq" id="WP_120517605.1">
    <property type="nucleotide sequence ID" value="NZ_QXZY01000009.1"/>
</dbReference>
<feature type="domain" description="ComEC/Rec2-related protein" evidence="7">
    <location>
        <begin position="233"/>
        <end position="502"/>
    </location>
</feature>
<dbReference type="AlphaFoldDB" id="A0A3N4M9W1"/>
<comment type="subcellular location">
    <subcellularLocation>
        <location evidence="1">Cell membrane</location>
        <topology evidence="1">Multi-pass membrane protein</topology>
    </subcellularLocation>
</comment>
<reference evidence="10" key="1">
    <citation type="submission" date="2018-11" db="EMBL/GenBank/DDBJ databases">
        <title>Chitinophaga lutea sp.nov., isolate from arsenic contaminated soil.</title>
        <authorList>
            <person name="Zong Y."/>
        </authorList>
    </citation>
    <scope>NUCLEOTIDE SEQUENCE [LARGE SCALE GENOMIC DNA]</scope>
    <source>
        <strain evidence="10">YLT18</strain>
    </source>
</reference>